<feature type="domain" description="EamA" evidence="2">
    <location>
        <begin position="147"/>
        <end position="272"/>
    </location>
</feature>
<feature type="transmembrane region" description="Helical" evidence="1">
    <location>
        <begin position="124"/>
        <end position="140"/>
    </location>
</feature>
<organism evidence="3 4">
    <name type="scientific">Vibrio genomosp. F10</name>
    <dbReference type="NCBI Taxonomy" id="723171"/>
    <lineage>
        <taxon>Bacteria</taxon>
        <taxon>Pseudomonadati</taxon>
        <taxon>Pseudomonadota</taxon>
        <taxon>Gammaproteobacteria</taxon>
        <taxon>Vibrionales</taxon>
        <taxon>Vibrionaceae</taxon>
        <taxon>Vibrio</taxon>
    </lineage>
</organism>
<dbReference type="InterPro" id="IPR037185">
    <property type="entry name" value="EmrE-like"/>
</dbReference>
<sequence>MLKLSAVSLGIVLLVIGNLAASLSDVAVKLLDGGISPFQYIFLRQLFSIVLLVPFWLRLPKQQKALDNPVITLARATLVLIGSGCMMVAITHLPLATANAIFYAAPLLMLPLSLWLLKEKPNMSKVFATMIGFAGVLIVLRPSQFHWAAIFALGTALTLALFNILVRLIPKEQPVITTLVWTTLFSLPTSGLLAWVFWEPIEIVQLGWVALSASLILVYNAFAVMAYKKTHAYQIAIAEYTGLLFVTLFGIWWFAEIPDLLTLLGIALIVLPILPVKKLLKASSLLASAKTSVGESEKHH</sequence>
<dbReference type="RefSeq" id="WP_017038808.1">
    <property type="nucleotide sequence ID" value="NZ_JBNGCH010000263.1"/>
</dbReference>
<dbReference type="PANTHER" id="PTHR22911">
    <property type="entry name" value="ACYL-MALONYL CONDENSING ENZYME-RELATED"/>
    <property type="match status" value="1"/>
</dbReference>
<dbReference type="GO" id="GO:0016020">
    <property type="term" value="C:membrane"/>
    <property type="evidence" value="ECO:0007669"/>
    <property type="project" value="InterPro"/>
</dbReference>
<proteinExistence type="predicted"/>
<evidence type="ECO:0000259" key="2">
    <source>
        <dbReference type="Pfam" id="PF00892"/>
    </source>
</evidence>
<name>A0A1B9R2J8_9VIBR</name>
<feature type="transmembrane region" description="Helical" evidence="1">
    <location>
        <begin position="261"/>
        <end position="280"/>
    </location>
</feature>
<feature type="transmembrane region" description="Helical" evidence="1">
    <location>
        <begin position="237"/>
        <end position="255"/>
    </location>
</feature>
<keyword evidence="1" id="KW-1133">Transmembrane helix</keyword>
<dbReference type="AlphaFoldDB" id="A0A1B9R2J8"/>
<reference evidence="4" key="1">
    <citation type="submission" date="2016-06" db="EMBL/GenBank/DDBJ databases">
        <authorList>
            <person name="Hehemann J.-H."/>
            <person name="Arevalo P."/>
            <person name="Datta M.S."/>
            <person name="Polz M.F."/>
        </authorList>
    </citation>
    <scope>NUCLEOTIDE SEQUENCE [LARGE SCALE GENOMIC DNA]</scope>
    <source>
        <strain evidence="4">9CSC122</strain>
    </source>
</reference>
<feature type="transmembrane region" description="Helical" evidence="1">
    <location>
        <begin position="38"/>
        <end position="57"/>
    </location>
</feature>
<feature type="transmembrane region" description="Helical" evidence="1">
    <location>
        <begin position="69"/>
        <end position="90"/>
    </location>
</feature>
<dbReference type="PANTHER" id="PTHR22911:SF103">
    <property type="entry name" value="BLR2811 PROTEIN"/>
    <property type="match status" value="1"/>
</dbReference>
<comment type="caution">
    <text evidence="3">The sequence shown here is derived from an EMBL/GenBank/DDBJ whole genome shotgun (WGS) entry which is preliminary data.</text>
</comment>
<dbReference type="InterPro" id="IPR000620">
    <property type="entry name" value="EamA_dom"/>
</dbReference>
<evidence type="ECO:0000313" key="4">
    <source>
        <dbReference type="Proteomes" id="UP000093173"/>
    </source>
</evidence>
<keyword evidence="4" id="KW-1185">Reference proteome</keyword>
<feature type="transmembrane region" description="Helical" evidence="1">
    <location>
        <begin position="204"/>
        <end position="225"/>
    </location>
</feature>
<feature type="transmembrane region" description="Helical" evidence="1">
    <location>
        <begin position="178"/>
        <end position="198"/>
    </location>
</feature>
<dbReference type="Gene3D" id="1.10.3730.20">
    <property type="match status" value="1"/>
</dbReference>
<feature type="transmembrane region" description="Helical" evidence="1">
    <location>
        <begin position="96"/>
        <end position="117"/>
    </location>
</feature>
<accession>A0A1B9R2J8</accession>
<dbReference type="Pfam" id="PF00892">
    <property type="entry name" value="EamA"/>
    <property type="match status" value="2"/>
</dbReference>
<feature type="domain" description="EamA" evidence="2">
    <location>
        <begin position="9"/>
        <end position="140"/>
    </location>
</feature>
<evidence type="ECO:0000313" key="3">
    <source>
        <dbReference type="EMBL" id="OCH78368.1"/>
    </source>
</evidence>
<dbReference type="EMBL" id="MAJZ01000263">
    <property type="protein sequence ID" value="OCH78368.1"/>
    <property type="molecule type" value="Genomic_DNA"/>
</dbReference>
<dbReference type="SUPFAM" id="SSF103481">
    <property type="entry name" value="Multidrug resistance efflux transporter EmrE"/>
    <property type="match status" value="2"/>
</dbReference>
<feature type="transmembrane region" description="Helical" evidence="1">
    <location>
        <begin position="146"/>
        <end position="166"/>
    </location>
</feature>
<protein>
    <submittedName>
        <fullName evidence="3">Multidrug transporter</fullName>
    </submittedName>
</protein>
<evidence type="ECO:0000256" key="1">
    <source>
        <dbReference type="SAM" id="Phobius"/>
    </source>
</evidence>
<dbReference type="Proteomes" id="UP000093173">
    <property type="component" value="Unassembled WGS sequence"/>
</dbReference>
<gene>
    <name evidence="3" type="ORF">A6E14_04770</name>
</gene>
<keyword evidence="1" id="KW-0472">Membrane</keyword>
<keyword evidence="1" id="KW-0812">Transmembrane</keyword>